<name>A0AAJ4N446_AGRTU</name>
<reference evidence="1" key="1">
    <citation type="submission" date="2020-02" db="EMBL/GenBank/DDBJ databases">
        <title>Unexpected conservation and global transmission of agrobacterial virulence plasmids.</title>
        <authorList>
            <person name="Weisberg A.J."/>
            <person name="Davis E.W. II"/>
            <person name="Tabima J.R."/>
            <person name="Belcher M.S."/>
            <person name="Miller M."/>
            <person name="Kuo C.-H."/>
            <person name="Loper J.E."/>
            <person name="Grunwald N.J."/>
            <person name="Putnam M.L."/>
            <person name="Chang J.H."/>
        </authorList>
    </citation>
    <scope>NUCLEOTIDE SEQUENCE</scope>
    <source>
        <strain evidence="1">Q15/94</strain>
    </source>
</reference>
<dbReference type="RefSeq" id="WP_416333622.1">
    <property type="nucleotide sequence ID" value="NZ_CP049216.1"/>
</dbReference>
<dbReference type="Pfam" id="PF05930">
    <property type="entry name" value="Phage_AlpA"/>
    <property type="match status" value="1"/>
</dbReference>
<organism evidence="1 2">
    <name type="scientific">Agrobacterium tumefaciens</name>
    <dbReference type="NCBI Taxonomy" id="358"/>
    <lineage>
        <taxon>Bacteria</taxon>
        <taxon>Pseudomonadati</taxon>
        <taxon>Pseudomonadota</taxon>
        <taxon>Alphaproteobacteria</taxon>
        <taxon>Hyphomicrobiales</taxon>
        <taxon>Rhizobiaceae</taxon>
        <taxon>Rhizobium/Agrobacterium group</taxon>
        <taxon>Agrobacterium</taxon>
        <taxon>Agrobacterium tumefaciens complex</taxon>
    </lineage>
</organism>
<protein>
    <submittedName>
        <fullName evidence="1">AlpA family phage regulatory protein</fullName>
    </submittedName>
</protein>
<evidence type="ECO:0000313" key="1">
    <source>
        <dbReference type="EMBL" id="QTG14406.1"/>
    </source>
</evidence>
<accession>A0AAJ4N446</accession>
<dbReference type="InterPro" id="IPR010260">
    <property type="entry name" value="AlpA"/>
</dbReference>
<dbReference type="Gene3D" id="1.10.238.160">
    <property type="match status" value="1"/>
</dbReference>
<dbReference type="PANTHER" id="PTHR36154">
    <property type="entry name" value="DNA-BINDING TRANSCRIPTIONAL ACTIVATOR ALPA"/>
    <property type="match status" value="1"/>
</dbReference>
<dbReference type="AlphaFoldDB" id="A0AAJ4N446"/>
<gene>
    <name evidence="1" type="ORF">G6M86_03390</name>
</gene>
<dbReference type="SUPFAM" id="SSF46955">
    <property type="entry name" value="Putative DNA-binding domain"/>
    <property type="match status" value="1"/>
</dbReference>
<proteinExistence type="predicted"/>
<dbReference type="InterPro" id="IPR052931">
    <property type="entry name" value="Prophage_regulatory_activator"/>
</dbReference>
<dbReference type="InterPro" id="IPR009061">
    <property type="entry name" value="DNA-bd_dom_put_sf"/>
</dbReference>
<dbReference type="EMBL" id="CP049216">
    <property type="protein sequence ID" value="QTG14406.1"/>
    <property type="molecule type" value="Genomic_DNA"/>
</dbReference>
<dbReference type="Proteomes" id="UP000663946">
    <property type="component" value="Chromosome 1"/>
</dbReference>
<evidence type="ECO:0000313" key="2">
    <source>
        <dbReference type="Proteomes" id="UP000663946"/>
    </source>
</evidence>
<sequence length="57" mass="6853">MRFLRVKQVLERVPLGRTTIWRMTETGEFPRSIKIGSSTVWVESEVDEWMRERAQSR</sequence>
<dbReference type="PANTHER" id="PTHR36154:SF1">
    <property type="entry name" value="DNA-BINDING TRANSCRIPTIONAL ACTIVATOR ALPA"/>
    <property type="match status" value="1"/>
</dbReference>